<dbReference type="EMBL" id="ADAS02000079">
    <property type="protein sequence ID" value="OAV91513.1"/>
    <property type="molecule type" value="Genomic_DNA"/>
</dbReference>
<evidence type="ECO:0000256" key="3">
    <source>
        <dbReference type="ARBA" id="ARBA00023274"/>
    </source>
</evidence>
<evidence type="ECO:0000256" key="2">
    <source>
        <dbReference type="ARBA" id="ARBA00022980"/>
    </source>
</evidence>
<dbReference type="InterPro" id="IPR038584">
    <property type="entry name" value="Ribosomal_bL33_sf"/>
</dbReference>
<dbReference type="VEuPathDB" id="FungiDB:PTTG_04090"/>
<reference evidence="5" key="4">
    <citation type="submission" date="2025-05" db="UniProtKB">
        <authorList>
            <consortium name="EnsemblFungi"/>
        </authorList>
    </citation>
    <scope>IDENTIFICATION</scope>
    <source>
        <strain evidence="5">isolate 1-1 / race 1 (BBBD)</strain>
    </source>
</reference>
<gene>
    <name evidence="4" type="ORF">PTTG_04090</name>
</gene>
<evidence type="ECO:0000313" key="6">
    <source>
        <dbReference type="Proteomes" id="UP000005240"/>
    </source>
</evidence>
<reference evidence="5 6" key="3">
    <citation type="journal article" date="2017" name="G3 (Bethesda)">
        <title>Comparative analysis highlights variable genome content of wheat rusts and divergence of the mating loci.</title>
        <authorList>
            <person name="Cuomo C.A."/>
            <person name="Bakkeren G."/>
            <person name="Khalil H.B."/>
            <person name="Panwar V."/>
            <person name="Joly D."/>
            <person name="Linning R."/>
            <person name="Sakthikumar S."/>
            <person name="Song X."/>
            <person name="Adiconis X."/>
            <person name="Fan L."/>
            <person name="Goldberg J.M."/>
            <person name="Levin J.Z."/>
            <person name="Young S."/>
            <person name="Zeng Q."/>
            <person name="Anikster Y."/>
            <person name="Bruce M."/>
            <person name="Wang M."/>
            <person name="Yin C."/>
            <person name="McCallum B."/>
            <person name="Szabo L.J."/>
            <person name="Hulbert S."/>
            <person name="Chen X."/>
            <person name="Fellers J.P."/>
        </authorList>
    </citation>
    <scope>NUCLEOTIDE SEQUENCE</scope>
    <source>
        <strain evidence="6">Isolate 1-1 / race 1 (BBBD)</strain>
        <strain evidence="5">isolate 1-1 / race 1 (BBBD)</strain>
    </source>
</reference>
<reference evidence="4" key="1">
    <citation type="submission" date="2009-11" db="EMBL/GenBank/DDBJ databases">
        <authorList>
            <consortium name="The Broad Institute Genome Sequencing Platform"/>
            <person name="Ward D."/>
            <person name="Feldgarden M."/>
            <person name="Earl A."/>
            <person name="Young S.K."/>
            <person name="Zeng Q."/>
            <person name="Koehrsen M."/>
            <person name="Alvarado L."/>
            <person name="Berlin A."/>
            <person name="Bochicchio J."/>
            <person name="Borenstein D."/>
            <person name="Chapman S.B."/>
            <person name="Chen Z."/>
            <person name="Engels R."/>
            <person name="Freedman E."/>
            <person name="Gellesch M."/>
            <person name="Goldberg J."/>
            <person name="Griggs A."/>
            <person name="Gujja S."/>
            <person name="Heilman E."/>
            <person name="Heiman D."/>
            <person name="Hepburn T."/>
            <person name="Howarth C."/>
            <person name="Jen D."/>
            <person name="Larson L."/>
            <person name="Lewis B."/>
            <person name="Mehta T."/>
            <person name="Park D."/>
            <person name="Pearson M."/>
            <person name="Roberts A."/>
            <person name="Saif S."/>
            <person name="Shea T."/>
            <person name="Shenoy N."/>
            <person name="Sisk P."/>
            <person name="Stolte C."/>
            <person name="Sykes S."/>
            <person name="Thomson T."/>
            <person name="Walk T."/>
            <person name="White J."/>
            <person name="Yandava C."/>
            <person name="Izard J."/>
            <person name="Baranova O.V."/>
            <person name="Blanton J.M."/>
            <person name="Tanner A.C."/>
            <person name="Dewhirst F.E."/>
            <person name="Haas B."/>
            <person name="Nusbaum C."/>
            <person name="Birren B."/>
        </authorList>
    </citation>
    <scope>NUCLEOTIDE SEQUENCE [LARGE SCALE GENOMIC DNA]</scope>
    <source>
        <strain evidence="4">1-1 BBBD Race 1</strain>
    </source>
</reference>
<evidence type="ECO:0000256" key="1">
    <source>
        <dbReference type="ARBA" id="ARBA00007596"/>
    </source>
</evidence>
<organism evidence="4">
    <name type="scientific">Puccinia triticina (isolate 1-1 / race 1 (BBBD))</name>
    <name type="common">Brown leaf rust fungus</name>
    <dbReference type="NCBI Taxonomy" id="630390"/>
    <lineage>
        <taxon>Eukaryota</taxon>
        <taxon>Fungi</taxon>
        <taxon>Dikarya</taxon>
        <taxon>Basidiomycota</taxon>
        <taxon>Pucciniomycotina</taxon>
        <taxon>Pucciniomycetes</taxon>
        <taxon>Pucciniales</taxon>
        <taxon>Pucciniaceae</taxon>
        <taxon>Puccinia</taxon>
    </lineage>
</organism>
<evidence type="ECO:0008006" key="7">
    <source>
        <dbReference type="Google" id="ProtNLM"/>
    </source>
</evidence>
<name>A0A180GHT3_PUCT1</name>
<dbReference type="GO" id="GO:0005840">
    <property type="term" value="C:ribosome"/>
    <property type="evidence" value="ECO:0007669"/>
    <property type="project" value="UniProtKB-KW"/>
</dbReference>
<protein>
    <recommendedName>
        <fullName evidence="7">Ribosomal protein L33</fullName>
    </recommendedName>
</protein>
<evidence type="ECO:0000313" key="4">
    <source>
        <dbReference type="EMBL" id="OAV91513.1"/>
    </source>
</evidence>
<accession>A0A180GHT3</accession>
<dbReference type="Proteomes" id="UP000005240">
    <property type="component" value="Unassembled WGS sequence"/>
</dbReference>
<dbReference type="GO" id="GO:1990904">
    <property type="term" value="C:ribonucleoprotein complex"/>
    <property type="evidence" value="ECO:0007669"/>
    <property type="project" value="UniProtKB-KW"/>
</dbReference>
<evidence type="ECO:0000313" key="5">
    <source>
        <dbReference type="EnsemblFungi" id="PTTG_04090-t43_1-p1"/>
    </source>
</evidence>
<keyword evidence="3" id="KW-0687">Ribonucleoprotein</keyword>
<keyword evidence="6" id="KW-1185">Reference proteome</keyword>
<dbReference type="AlphaFoldDB" id="A0A180GHT3"/>
<dbReference type="EnsemblFungi" id="PTTG_04090-t43_1">
    <property type="protein sequence ID" value="PTTG_04090-t43_1-p1"/>
    <property type="gene ID" value="PTTG_04090"/>
</dbReference>
<comment type="similarity">
    <text evidence="1">Belongs to the bacterial ribosomal protein bL33 family.</text>
</comment>
<keyword evidence="2" id="KW-0689">Ribosomal protein</keyword>
<proteinExistence type="inferred from homology"/>
<sequence length="114" mass="13138">MCMHNASRVWSLKSGKPGGPGTNLHFRKSDIRRFYWSRWNTRVKDAPQNADGIGQVSLNCWSVFLSSPFKSASDAQWLFKGTGFFYTTTKVRTAERKIARMKYDPRGMTHRALF</sequence>
<reference evidence="4" key="2">
    <citation type="submission" date="2016-05" db="EMBL/GenBank/DDBJ databases">
        <title>Comparative analysis highlights variable genome content of wheat rusts and divergence of the mating loci.</title>
        <authorList>
            <person name="Cuomo C.A."/>
            <person name="Bakkeren G."/>
            <person name="Szabo L."/>
            <person name="Khalil H."/>
            <person name="Joly D."/>
            <person name="Goldberg J."/>
            <person name="Young S."/>
            <person name="Zeng Q."/>
            <person name="Fellers J."/>
        </authorList>
    </citation>
    <scope>NUCLEOTIDE SEQUENCE [LARGE SCALE GENOMIC DNA]</scope>
    <source>
        <strain evidence="4">1-1 BBBD Race 1</strain>
    </source>
</reference>
<dbReference type="Gene3D" id="2.20.28.120">
    <property type="entry name" value="Ribosomal protein L33"/>
    <property type="match status" value="1"/>
</dbReference>